<dbReference type="eggNOG" id="KOG4033">
    <property type="taxonomic scope" value="Eukaryota"/>
</dbReference>
<feature type="coiled-coil region" evidence="1">
    <location>
        <begin position="315"/>
        <end position="342"/>
    </location>
</feature>
<dbReference type="InParanoid" id="A0A067R845"/>
<dbReference type="OMA" id="CGAKAEL"/>
<dbReference type="PANTHER" id="PTHR21439">
    <property type="entry name" value="OXIDORED-NITRO DOMAIN-CONTAINING PROTEIN"/>
    <property type="match status" value="1"/>
</dbReference>
<evidence type="ECO:0000313" key="2">
    <source>
        <dbReference type="EMBL" id="KDR19623.1"/>
    </source>
</evidence>
<dbReference type="GO" id="GO:0005886">
    <property type="term" value="C:plasma membrane"/>
    <property type="evidence" value="ECO:0007669"/>
    <property type="project" value="TreeGrafter"/>
</dbReference>
<keyword evidence="1" id="KW-0175">Coiled coil</keyword>
<name>A0A067R845_ZOONE</name>
<evidence type="ECO:0000313" key="3">
    <source>
        <dbReference type="Proteomes" id="UP000027135"/>
    </source>
</evidence>
<dbReference type="STRING" id="136037.A0A067R845"/>
<dbReference type="Proteomes" id="UP000027135">
    <property type="component" value="Unassembled WGS sequence"/>
</dbReference>
<reference evidence="2 3" key="1">
    <citation type="journal article" date="2014" name="Nat. Commun.">
        <title>Molecular traces of alternative social organization in a termite genome.</title>
        <authorList>
            <person name="Terrapon N."/>
            <person name="Li C."/>
            <person name="Robertson H.M."/>
            <person name="Ji L."/>
            <person name="Meng X."/>
            <person name="Booth W."/>
            <person name="Chen Z."/>
            <person name="Childers C.P."/>
            <person name="Glastad K.M."/>
            <person name="Gokhale K."/>
            <person name="Gowin J."/>
            <person name="Gronenberg W."/>
            <person name="Hermansen R.A."/>
            <person name="Hu H."/>
            <person name="Hunt B.G."/>
            <person name="Huylmans A.K."/>
            <person name="Khalil S.M."/>
            <person name="Mitchell R.D."/>
            <person name="Munoz-Torres M.C."/>
            <person name="Mustard J.A."/>
            <person name="Pan H."/>
            <person name="Reese J.T."/>
            <person name="Scharf M.E."/>
            <person name="Sun F."/>
            <person name="Vogel H."/>
            <person name="Xiao J."/>
            <person name="Yang W."/>
            <person name="Yang Z."/>
            <person name="Yang Z."/>
            <person name="Zhou J."/>
            <person name="Zhu J."/>
            <person name="Brent C.S."/>
            <person name="Elsik C.G."/>
            <person name="Goodisman M.A."/>
            <person name="Liberles D.A."/>
            <person name="Roe R.M."/>
            <person name="Vargo E.L."/>
            <person name="Vilcinskas A."/>
            <person name="Wang J."/>
            <person name="Bornberg-Bauer E."/>
            <person name="Korb J."/>
            <person name="Zhang G."/>
            <person name="Liebig J."/>
        </authorList>
    </citation>
    <scope>NUCLEOTIDE SEQUENCE [LARGE SCALE GENOMIC DNA]</scope>
    <source>
        <tissue evidence="2">Whole organism</tissue>
    </source>
</reference>
<evidence type="ECO:0000256" key="1">
    <source>
        <dbReference type="SAM" id="Coils"/>
    </source>
</evidence>
<protein>
    <submittedName>
        <fullName evidence="2">Protein OSCP1</fullName>
    </submittedName>
</protein>
<dbReference type="Pfam" id="PF10188">
    <property type="entry name" value="Oscp1"/>
    <property type="match status" value="1"/>
</dbReference>
<dbReference type="AlphaFoldDB" id="A0A067R845"/>
<accession>A0A067R845</accession>
<proteinExistence type="predicted"/>
<gene>
    <name evidence="2" type="ORF">L798_06140</name>
</gene>
<dbReference type="GO" id="GO:0005737">
    <property type="term" value="C:cytoplasm"/>
    <property type="evidence" value="ECO:0007669"/>
    <property type="project" value="TreeGrafter"/>
</dbReference>
<dbReference type="EMBL" id="KK852639">
    <property type="protein sequence ID" value="KDR19623.1"/>
    <property type="molecule type" value="Genomic_DNA"/>
</dbReference>
<keyword evidence="3" id="KW-1185">Reference proteome</keyword>
<dbReference type="PANTHER" id="PTHR21439:SF0">
    <property type="entry name" value="PROTEIN OSCP1"/>
    <property type="match status" value="1"/>
</dbReference>
<sequence length="350" mass="39346">MLNEKFLIQLFKPQTVYNKTALRKLFEDLAHASIMRLDEASMDKLYDLMIMAFKYQVLMARQPLELILITLNHVDAIRNFVSAPALQTQIDKTYTMLMQMYAHLSIGEMQNVKYSLLNFLQGHRVRVSVFLRHKVQNTDGTFVIPTSGPVPAGCEIPGCIRSFDPDGIVCQTTHFPAGGEYAAACEPGSTEMHGNRGTDLGCNIYTVPATTDMSPMNTYYGNNNPLENIGAVGNGAKYQDLEADEFLLGKEELNLLMAQLLGSQAEQKQGFGSKEIIRLSLFGLGEEKESNPTLQKEELESKNFIRIDARTRTSTAALEKVYDEMTMQNEELQQDEDKEQDLLDLLDSMM</sequence>
<dbReference type="InterPro" id="IPR019332">
    <property type="entry name" value="OSCP1"/>
</dbReference>
<organism evidence="2 3">
    <name type="scientific">Zootermopsis nevadensis</name>
    <name type="common">Dampwood termite</name>
    <dbReference type="NCBI Taxonomy" id="136037"/>
    <lineage>
        <taxon>Eukaryota</taxon>
        <taxon>Metazoa</taxon>
        <taxon>Ecdysozoa</taxon>
        <taxon>Arthropoda</taxon>
        <taxon>Hexapoda</taxon>
        <taxon>Insecta</taxon>
        <taxon>Pterygota</taxon>
        <taxon>Neoptera</taxon>
        <taxon>Polyneoptera</taxon>
        <taxon>Dictyoptera</taxon>
        <taxon>Blattodea</taxon>
        <taxon>Blattoidea</taxon>
        <taxon>Termitoidae</taxon>
        <taxon>Termopsidae</taxon>
        <taxon>Zootermopsis</taxon>
    </lineage>
</organism>